<dbReference type="Pfam" id="PF06985">
    <property type="entry name" value="HET"/>
    <property type="match status" value="1"/>
</dbReference>
<feature type="repeat" description="ANK" evidence="2">
    <location>
        <begin position="767"/>
        <end position="795"/>
    </location>
</feature>
<dbReference type="InterPro" id="IPR036770">
    <property type="entry name" value="Ankyrin_rpt-contain_sf"/>
</dbReference>
<dbReference type="InterPro" id="IPR010730">
    <property type="entry name" value="HET"/>
</dbReference>
<dbReference type="AlphaFoldDB" id="A0A6A5SDW1"/>
<feature type="domain" description="Heterokaryon incompatibility" evidence="3">
    <location>
        <begin position="26"/>
        <end position="122"/>
    </location>
</feature>
<keyword evidence="7" id="KW-1185">Reference proteome</keyword>
<feature type="domain" description="GPI inositol-deacylase winged helix" evidence="4">
    <location>
        <begin position="569"/>
        <end position="658"/>
    </location>
</feature>
<dbReference type="Pfam" id="PF22939">
    <property type="entry name" value="WHD_GPIID"/>
    <property type="match status" value="1"/>
</dbReference>
<dbReference type="InterPro" id="IPR027417">
    <property type="entry name" value="P-loop_NTPase"/>
</dbReference>
<keyword evidence="2" id="KW-0040">ANK repeat</keyword>
<dbReference type="InterPro" id="IPR002110">
    <property type="entry name" value="Ankyrin_rpt"/>
</dbReference>
<sequence length="853" mass="97423">MRLLYTASDGKIRWTEDLIGDKIPPYAILSHTWKEGQEVTFANLKDLDNAVDVDTQSKEGYRKIRFCAQQAKLDSLDYFWVDTCCIDKANNTELSKAINSMFRWYQNAKKCYVFLSDVKSDTLEGDGESAFRQSRWFNRGWTLQELLAPHSVEFFSKDRARLGDKESLKHTIHEVTGIPIKALSGSDLSKFDVAERYSWAANRQTTEEEDGAYCLFGIFGVHLPLIYGEGKERALKRLKKEIETSEDASVNETMNRSQSQEKRLGKICSWLSAPDPSTNYRRAHKQRQAETGLWLLESAKFTDWKERAASRLWLYGIPGCGKTILSFTIIEHLLQHCHDDIRIVTAYFYFDFDDAQKQDPELMLRSLLCQLLQRSFTIPKGVDALFSSCENGQRKPSLHALLDVTRQVAQEFAHVYVVLDALDECTQRSELMDMLEMVARWRLDNLHLLMTSRKERDIESSLENYIKKEDSLCLQRDVVDQDIQRYVQQRLRDDKGLAKWNKDAAVRQEIEAALMGGARGMFRWAACQLDTLEKCRNRVILRKSLATLPRTLDQTYDRILAAISEEDCVYAMRILQWLTFSARPLSVKEVAEIVAIDVARDPAFDRDEVLEDPLEALNICSSLVTITKNKADGTSGPAQQIIALAHYSVQEYLVSDRIRQGSAKQYSMQETECHNAITKASLKYLIQLEQPLSRETLEASALARYTAEFWSSHLRKTGDKTEGSLLAINLMSTEKPAYLNWIRLHNPDHIFFWRLDLENSLDRVPMPLYYAALLGFSTITRLLLDKGAEVNAQGHKQVVKMLLDKGADVNAQDEQCGNALEAASQRGNKQVVKMLLNAGAHPCQEDNPVSRPE</sequence>
<accession>A0A6A5SDW1</accession>
<name>A0A6A5SDW1_9PLEO</name>
<dbReference type="SUPFAM" id="SSF52540">
    <property type="entry name" value="P-loop containing nucleoside triphosphate hydrolases"/>
    <property type="match status" value="1"/>
</dbReference>
<feature type="domain" description="Nephrocystin 3-like N-terminal" evidence="5">
    <location>
        <begin position="291"/>
        <end position="453"/>
    </location>
</feature>
<feature type="repeat" description="ANK" evidence="2">
    <location>
        <begin position="794"/>
        <end position="814"/>
    </location>
</feature>
<proteinExistence type="predicted"/>
<dbReference type="Gene3D" id="3.40.50.300">
    <property type="entry name" value="P-loop containing nucleotide triphosphate hydrolases"/>
    <property type="match status" value="1"/>
</dbReference>
<dbReference type="PANTHER" id="PTHR10622">
    <property type="entry name" value="HET DOMAIN-CONTAINING PROTEIN"/>
    <property type="match status" value="1"/>
</dbReference>
<evidence type="ECO:0000259" key="5">
    <source>
        <dbReference type="Pfam" id="PF24883"/>
    </source>
</evidence>
<organism evidence="6 7">
    <name type="scientific">Clathrospora elynae</name>
    <dbReference type="NCBI Taxonomy" id="706981"/>
    <lineage>
        <taxon>Eukaryota</taxon>
        <taxon>Fungi</taxon>
        <taxon>Dikarya</taxon>
        <taxon>Ascomycota</taxon>
        <taxon>Pezizomycotina</taxon>
        <taxon>Dothideomycetes</taxon>
        <taxon>Pleosporomycetidae</taxon>
        <taxon>Pleosporales</taxon>
        <taxon>Diademaceae</taxon>
        <taxon>Clathrospora</taxon>
    </lineage>
</organism>
<dbReference type="EMBL" id="ML976095">
    <property type="protein sequence ID" value="KAF1938815.1"/>
    <property type="molecule type" value="Genomic_DNA"/>
</dbReference>
<dbReference type="InterPro" id="IPR056884">
    <property type="entry name" value="NPHP3-like_N"/>
</dbReference>
<evidence type="ECO:0000256" key="1">
    <source>
        <dbReference type="ARBA" id="ARBA00022737"/>
    </source>
</evidence>
<keyword evidence="1" id="KW-0677">Repeat</keyword>
<evidence type="ECO:0000259" key="3">
    <source>
        <dbReference type="Pfam" id="PF06985"/>
    </source>
</evidence>
<protein>
    <submittedName>
        <fullName evidence="6">HET-domain-containing protein</fullName>
    </submittedName>
</protein>
<evidence type="ECO:0000313" key="7">
    <source>
        <dbReference type="Proteomes" id="UP000800038"/>
    </source>
</evidence>
<evidence type="ECO:0000256" key="2">
    <source>
        <dbReference type="PROSITE-ProRule" id="PRU00023"/>
    </source>
</evidence>
<dbReference type="Proteomes" id="UP000800038">
    <property type="component" value="Unassembled WGS sequence"/>
</dbReference>
<dbReference type="InterPro" id="IPR054471">
    <property type="entry name" value="GPIID_WHD"/>
</dbReference>
<dbReference type="Pfam" id="PF24883">
    <property type="entry name" value="NPHP3_N"/>
    <property type="match status" value="1"/>
</dbReference>
<dbReference type="PANTHER" id="PTHR10622:SF13">
    <property type="entry name" value="NACHT DOMAIN-CONTAINING PROTEIN"/>
    <property type="match status" value="1"/>
</dbReference>
<gene>
    <name evidence="6" type="ORF">EJ02DRAFT_457575</name>
</gene>
<dbReference type="PROSITE" id="PS50088">
    <property type="entry name" value="ANK_REPEAT"/>
    <property type="match status" value="3"/>
</dbReference>
<reference evidence="6" key="1">
    <citation type="journal article" date="2020" name="Stud. Mycol.">
        <title>101 Dothideomycetes genomes: a test case for predicting lifestyles and emergence of pathogens.</title>
        <authorList>
            <person name="Haridas S."/>
            <person name="Albert R."/>
            <person name="Binder M."/>
            <person name="Bloem J."/>
            <person name="Labutti K."/>
            <person name="Salamov A."/>
            <person name="Andreopoulos B."/>
            <person name="Baker S."/>
            <person name="Barry K."/>
            <person name="Bills G."/>
            <person name="Bluhm B."/>
            <person name="Cannon C."/>
            <person name="Castanera R."/>
            <person name="Culley D."/>
            <person name="Daum C."/>
            <person name="Ezra D."/>
            <person name="Gonzalez J."/>
            <person name="Henrissat B."/>
            <person name="Kuo A."/>
            <person name="Liang C."/>
            <person name="Lipzen A."/>
            <person name="Lutzoni F."/>
            <person name="Magnuson J."/>
            <person name="Mondo S."/>
            <person name="Nolan M."/>
            <person name="Ohm R."/>
            <person name="Pangilinan J."/>
            <person name="Park H.-J."/>
            <person name="Ramirez L."/>
            <person name="Alfaro M."/>
            <person name="Sun H."/>
            <person name="Tritt A."/>
            <person name="Yoshinaga Y."/>
            <person name="Zwiers L.-H."/>
            <person name="Turgeon B."/>
            <person name="Goodwin S."/>
            <person name="Spatafora J."/>
            <person name="Crous P."/>
            <person name="Grigoriev I."/>
        </authorList>
    </citation>
    <scope>NUCLEOTIDE SEQUENCE</scope>
    <source>
        <strain evidence="6">CBS 161.51</strain>
    </source>
</reference>
<feature type="repeat" description="ANK" evidence="2">
    <location>
        <begin position="815"/>
        <end position="847"/>
    </location>
</feature>
<dbReference type="SUPFAM" id="SSF48403">
    <property type="entry name" value="Ankyrin repeat"/>
    <property type="match status" value="1"/>
</dbReference>
<dbReference type="Gene3D" id="1.25.40.20">
    <property type="entry name" value="Ankyrin repeat-containing domain"/>
    <property type="match status" value="1"/>
</dbReference>
<dbReference type="Pfam" id="PF13637">
    <property type="entry name" value="Ank_4"/>
    <property type="match status" value="1"/>
</dbReference>
<evidence type="ECO:0000259" key="4">
    <source>
        <dbReference type="Pfam" id="PF22939"/>
    </source>
</evidence>
<dbReference type="OrthoDB" id="1577640at2759"/>
<evidence type="ECO:0000313" key="6">
    <source>
        <dbReference type="EMBL" id="KAF1938815.1"/>
    </source>
</evidence>